<dbReference type="AlphaFoldDB" id="A0A9P6YE03"/>
<protein>
    <recommendedName>
        <fullName evidence="1">Alfy-like armadillo-like repeat domain-containing protein</fullName>
    </recommendedName>
</protein>
<dbReference type="OrthoDB" id="26681at2759"/>
<comment type="caution">
    <text evidence="2">The sequence shown here is derived from an EMBL/GenBank/DDBJ whole genome shotgun (WGS) entry which is preliminary data.</text>
</comment>
<proteinExistence type="predicted"/>
<evidence type="ECO:0000259" key="1">
    <source>
        <dbReference type="Pfam" id="PF23295"/>
    </source>
</evidence>
<gene>
    <name evidence="2" type="ORF">G6F51_005471</name>
</gene>
<dbReference type="Proteomes" id="UP000717996">
    <property type="component" value="Unassembled WGS sequence"/>
</dbReference>
<dbReference type="EMBL" id="JAANIT010000670">
    <property type="protein sequence ID" value="KAG1545438.1"/>
    <property type="molecule type" value="Genomic_DNA"/>
</dbReference>
<dbReference type="Pfam" id="PF23295">
    <property type="entry name" value="Arm_4"/>
    <property type="match status" value="1"/>
</dbReference>
<sequence>MFSEAIDSIQYVSRDNLDLCLGALHAIKKSFESDASTRDAFRREGGFTSLVSKIVGLKGAFEEPQRYIHNKNANIEAIHDKIVLVLQNVFSVLTKSLHQHEINKHCFIKDVGYEAVENVIILTDALSHKHITEPLFGILFYFASENEAMLDLFITATPNSVGSNDVPLISETDIIYFIELKLNESIVFIASLEIMPLILRLQDIVSVNVQLSQTILYTLFSLSQGSRGKQIKLNKFELILPLLERLFIYEQTQRMQMSNNKEIFDEYHKKPDKYGVSSSELCYIFKKLYANKGDDSPKYILDLILHEISSSRWRGFIQFNSHNG</sequence>
<evidence type="ECO:0000313" key="2">
    <source>
        <dbReference type="EMBL" id="KAG1545438.1"/>
    </source>
</evidence>
<evidence type="ECO:0000313" key="3">
    <source>
        <dbReference type="Proteomes" id="UP000717996"/>
    </source>
</evidence>
<accession>A0A9P6YE03</accession>
<feature type="domain" description="Alfy-like armadillo-like repeat" evidence="1">
    <location>
        <begin position="21"/>
        <end position="248"/>
    </location>
</feature>
<reference evidence="2" key="1">
    <citation type="journal article" date="2020" name="Microb. Genom.">
        <title>Genetic diversity of clinical and environmental Mucorales isolates obtained from an investigation of mucormycosis cases among solid organ transplant recipients.</title>
        <authorList>
            <person name="Nguyen M.H."/>
            <person name="Kaul D."/>
            <person name="Muto C."/>
            <person name="Cheng S.J."/>
            <person name="Richter R.A."/>
            <person name="Bruno V.M."/>
            <person name="Liu G."/>
            <person name="Beyhan S."/>
            <person name="Sundermann A.J."/>
            <person name="Mounaud S."/>
            <person name="Pasculle A.W."/>
            <person name="Nierman W.C."/>
            <person name="Driscoll E."/>
            <person name="Cumbie R."/>
            <person name="Clancy C.J."/>
            <person name="Dupont C.L."/>
        </authorList>
    </citation>
    <scope>NUCLEOTIDE SEQUENCE</scope>
    <source>
        <strain evidence="2">GL16</strain>
    </source>
</reference>
<organism evidence="2 3">
    <name type="scientific">Rhizopus oryzae</name>
    <name type="common">Mucormycosis agent</name>
    <name type="synonym">Rhizopus arrhizus var. delemar</name>
    <dbReference type="NCBI Taxonomy" id="64495"/>
    <lineage>
        <taxon>Eukaryota</taxon>
        <taxon>Fungi</taxon>
        <taxon>Fungi incertae sedis</taxon>
        <taxon>Mucoromycota</taxon>
        <taxon>Mucoromycotina</taxon>
        <taxon>Mucoromycetes</taxon>
        <taxon>Mucorales</taxon>
        <taxon>Mucorineae</taxon>
        <taxon>Rhizopodaceae</taxon>
        <taxon>Rhizopus</taxon>
    </lineage>
</organism>
<dbReference type="InterPro" id="IPR056252">
    <property type="entry name" value="Alfy-like_Arm-like"/>
</dbReference>
<name>A0A9P6YE03_RHIOR</name>